<name>A0ACC1HVJ4_9FUNG</name>
<organism evidence="1 2">
    <name type="scientific">Spiromyces aspiralis</name>
    <dbReference type="NCBI Taxonomy" id="68401"/>
    <lineage>
        <taxon>Eukaryota</taxon>
        <taxon>Fungi</taxon>
        <taxon>Fungi incertae sedis</taxon>
        <taxon>Zoopagomycota</taxon>
        <taxon>Kickxellomycotina</taxon>
        <taxon>Kickxellomycetes</taxon>
        <taxon>Kickxellales</taxon>
        <taxon>Kickxellaceae</taxon>
        <taxon>Spiromyces</taxon>
    </lineage>
</organism>
<reference evidence="1" key="1">
    <citation type="submission" date="2022-06" db="EMBL/GenBank/DDBJ databases">
        <title>Phylogenomic reconstructions and comparative analyses of Kickxellomycotina fungi.</title>
        <authorList>
            <person name="Reynolds N.K."/>
            <person name="Stajich J.E."/>
            <person name="Barry K."/>
            <person name="Grigoriev I.V."/>
            <person name="Crous P."/>
            <person name="Smith M.E."/>
        </authorList>
    </citation>
    <scope>NUCLEOTIDE SEQUENCE</scope>
    <source>
        <strain evidence="1">RSA 2271</strain>
    </source>
</reference>
<evidence type="ECO:0000313" key="2">
    <source>
        <dbReference type="Proteomes" id="UP001145114"/>
    </source>
</evidence>
<accession>A0ACC1HVJ4</accession>
<dbReference type="Proteomes" id="UP001145114">
    <property type="component" value="Unassembled WGS sequence"/>
</dbReference>
<sequence>MGKTTKRRAAQQSQPSDHSKNTVALASSDKGPKVSSPDASDSNNASKGSPVSFKTPIRTSAKVPASVMAKLLVFTVLLFILPILTYFGSLKYLFPATVNYFYGLDKPTVAAFLAAIVANIVVAAYVVVALKEDSDQELAERNKAKRE</sequence>
<evidence type="ECO:0000313" key="1">
    <source>
        <dbReference type="EMBL" id="KAJ1680055.1"/>
    </source>
</evidence>
<proteinExistence type="predicted"/>
<dbReference type="EMBL" id="JAMZIH010000062">
    <property type="protein sequence ID" value="KAJ1680055.1"/>
    <property type="molecule type" value="Genomic_DNA"/>
</dbReference>
<comment type="caution">
    <text evidence="1">The sequence shown here is derived from an EMBL/GenBank/DDBJ whole genome shotgun (WGS) entry which is preliminary data.</text>
</comment>
<keyword evidence="2" id="KW-1185">Reference proteome</keyword>
<gene>
    <name evidence="1" type="ORF">EV182_000774</name>
</gene>
<protein>
    <submittedName>
        <fullName evidence="1">Uncharacterized protein</fullName>
    </submittedName>
</protein>